<protein>
    <recommendedName>
        <fullName evidence="8">G8 domain-containing protein</fullName>
    </recommendedName>
</protein>
<dbReference type="PANTHER" id="PTHR15535:SF15">
    <property type="entry name" value="CELL MIGRATION-INDUCING AND HYALURONAN-BINDING PROTEIN"/>
    <property type="match status" value="1"/>
</dbReference>
<dbReference type="EMBL" id="JAPTMU010000027">
    <property type="protein sequence ID" value="KAJ4923589.1"/>
    <property type="molecule type" value="Genomic_DNA"/>
</dbReference>
<evidence type="ECO:0000313" key="7">
    <source>
        <dbReference type="Proteomes" id="UP001219934"/>
    </source>
</evidence>
<evidence type="ECO:0000259" key="5">
    <source>
        <dbReference type="Pfam" id="PF24606"/>
    </source>
</evidence>
<dbReference type="InterPro" id="IPR039477">
    <property type="entry name" value="ILEI/PANDER_dom"/>
</dbReference>
<dbReference type="AlphaFoldDB" id="A0AAD6AEZ0"/>
<dbReference type="InterPro" id="IPR052252">
    <property type="entry name" value="CEMIP/CEMIP2"/>
</dbReference>
<dbReference type="PANTHER" id="PTHR15535">
    <property type="entry name" value="TRANSMEMBRANE PROTEIN 2-RELATED"/>
    <property type="match status" value="1"/>
</dbReference>
<evidence type="ECO:0000259" key="4">
    <source>
        <dbReference type="Pfam" id="PF24605"/>
    </source>
</evidence>
<dbReference type="InterPro" id="IPR011050">
    <property type="entry name" value="Pectin_lyase_fold/virulence"/>
</dbReference>
<accession>A0AAD6AEZ0</accession>
<evidence type="ECO:0000256" key="2">
    <source>
        <dbReference type="PROSITE-ProRule" id="PRU01375"/>
    </source>
</evidence>
<dbReference type="Pfam" id="PF24605">
    <property type="entry name" value="CEMIP_X"/>
    <property type="match status" value="1"/>
</dbReference>
<dbReference type="SUPFAM" id="SSF51126">
    <property type="entry name" value="Pectin lyase-like"/>
    <property type="match status" value="1"/>
</dbReference>
<dbReference type="Pfam" id="PF15711">
    <property type="entry name" value="ILEI"/>
    <property type="match status" value="1"/>
</dbReference>
<organism evidence="6 7">
    <name type="scientific">Pogonophryne albipinna</name>
    <dbReference type="NCBI Taxonomy" id="1090488"/>
    <lineage>
        <taxon>Eukaryota</taxon>
        <taxon>Metazoa</taxon>
        <taxon>Chordata</taxon>
        <taxon>Craniata</taxon>
        <taxon>Vertebrata</taxon>
        <taxon>Euteleostomi</taxon>
        <taxon>Actinopterygii</taxon>
        <taxon>Neopterygii</taxon>
        <taxon>Teleostei</taxon>
        <taxon>Neoteleostei</taxon>
        <taxon>Acanthomorphata</taxon>
        <taxon>Eupercaria</taxon>
        <taxon>Perciformes</taxon>
        <taxon>Notothenioidei</taxon>
        <taxon>Pogonophryne</taxon>
    </lineage>
</organism>
<comment type="caution">
    <text evidence="6">The sequence shown here is derived from an EMBL/GenBank/DDBJ whole genome shotgun (WGS) entry which is preliminary data.</text>
</comment>
<keyword evidence="7" id="KW-1185">Reference proteome</keyword>
<feature type="non-terminal residue" evidence="6">
    <location>
        <position position="1"/>
    </location>
</feature>
<name>A0AAD6AEZ0_9TELE</name>
<dbReference type="GO" id="GO:0030246">
    <property type="term" value="F:carbohydrate binding"/>
    <property type="evidence" value="ECO:0007669"/>
    <property type="project" value="UniProtKB-UniRule"/>
</dbReference>
<feature type="domain" description="ILEI/PANDER" evidence="3">
    <location>
        <begin position="843"/>
        <end position="929"/>
    </location>
</feature>
<gene>
    <name evidence="6" type="ORF">JOQ06_021500</name>
</gene>
<evidence type="ECO:0000313" key="6">
    <source>
        <dbReference type="EMBL" id="KAJ4923589.1"/>
    </source>
</evidence>
<dbReference type="Proteomes" id="UP001219934">
    <property type="component" value="Unassembled WGS sequence"/>
</dbReference>
<keyword evidence="1 2" id="KW-0430">Lectin</keyword>
<sequence>ASVSIDMLSNSSILELGDEAQGWRSGDRVVVASTDYSMHQAEEFSLMPCSTCTSSQVKVQGKAKFIHMGEEVDGVDMRAEVGLLTRNILVRGEMEPGCYGNEACNFFDFDTFGGHVKVERGFRAVHISGVELQHMGQQTMGHYPVHFHMNGDVDERGGYDPPTAVTDLSIHHSFSRCVTIHSSNGLLVKDVVGYDTLGHCFFTEDGPEERNTFDHCLGLMVRAGMLLPSDRDSKMCRHITEGSYPGYVANPRQDCSATSTFWIANPNNNLINCAAAGSEETGFWFIFHHVPTGPSEGLYSPGRTEHTPMGQFTNNRAHSNYRAGMILDNGVKTTEANDKDKRPFLSLIGARYGPHQDADPFKPRVPALIHHFVAYKNQDHGAWLRGGDVWLDDCQFADNGIGLTLASGGTFPDDDGSRQQVINSLFVGESENRGMPVPDNRIWGPGGADHSGRTLPRGVDFPIRGMQIYDGPINIQNCTFRKYVALDGRHTSAFGFRLNNSWQSCPNNNVTDIIFDHVPITSRVFFGEPGPWFSKMQMDGDKTTIFHDMDGSVSEYPGAFLVKEDNWLLRHPDCIDVPDWKAAICSGRYAQIYVQTRNPANLNMHMVKDEYPDRPLTLEGALGKKKHYQQFQPVVTLAKGYTIHWDQAAPSERLLVWSQFISVDEMANGPIYRNDWINVGLCYPQGTTFTVIADIHNRLTKQTRKTGVFMRTTQMDKVNHSQLARGYYYWEEDTGLLFLKVKAHNEREQFAFCSAKGCERVKITAVIPKGSPPSNCMAQAYPRHAEMPVVDVPMPRKIPNARLQSPEHFLEVILESYSTRFFHIKEDFAFTEVNGKKMYQPEDGVQLTVIDGHDGKLVENKSFRNSILQGIPAQIDNYVSGLKDGSIVLITSKGRLLTRGPWTKVLERLGADKSIKLKDKMAFVGFKGSFHPDWIHLEVNSERAKIHQVLPIPVVHKMKL</sequence>
<evidence type="ECO:0000256" key="1">
    <source>
        <dbReference type="ARBA" id="ARBA00022734"/>
    </source>
</evidence>
<dbReference type="PROSITE" id="PS52031">
    <property type="entry name" value="GG_LECTIN"/>
    <property type="match status" value="1"/>
</dbReference>
<dbReference type="InterPro" id="IPR055401">
    <property type="entry name" value="CEMIP_beta-hel_dom"/>
</dbReference>
<evidence type="ECO:0008006" key="8">
    <source>
        <dbReference type="Google" id="ProtNLM"/>
    </source>
</evidence>
<dbReference type="InterPro" id="IPR055400">
    <property type="entry name" value="CEMIP_X"/>
</dbReference>
<dbReference type="Pfam" id="PF24606">
    <property type="entry name" value="CEMIP_beta-hel"/>
    <property type="match status" value="1"/>
</dbReference>
<feature type="domain" description="CEMIP" evidence="4">
    <location>
        <begin position="589"/>
        <end position="784"/>
    </location>
</feature>
<proteinExistence type="predicted"/>
<feature type="domain" description="CEMIP beta-helix" evidence="5">
    <location>
        <begin position="111"/>
        <end position="325"/>
    </location>
</feature>
<reference evidence="6" key="1">
    <citation type="submission" date="2022-11" db="EMBL/GenBank/DDBJ databases">
        <title>Chromosome-level genome of Pogonophryne albipinna.</title>
        <authorList>
            <person name="Jo E."/>
        </authorList>
    </citation>
    <scope>NUCLEOTIDE SEQUENCE</scope>
    <source>
        <strain evidence="6">SGF0006</strain>
        <tissue evidence="6">Muscle</tissue>
    </source>
</reference>
<evidence type="ECO:0000259" key="3">
    <source>
        <dbReference type="Pfam" id="PF15711"/>
    </source>
</evidence>